<dbReference type="OrthoDB" id="6711123at2"/>
<organism evidence="1 2">
    <name type="scientific">Acinetobacter celticus</name>
    <dbReference type="NCBI Taxonomy" id="1891224"/>
    <lineage>
        <taxon>Bacteria</taxon>
        <taxon>Pseudomonadati</taxon>
        <taxon>Pseudomonadota</taxon>
        <taxon>Gammaproteobacteria</taxon>
        <taxon>Moraxellales</taxon>
        <taxon>Moraxellaceae</taxon>
        <taxon>Acinetobacter</taxon>
    </lineage>
</organism>
<protein>
    <submittedName>
        <fullName evidence="1">Uncharacterized protein</fullName>
    </submittedName>
</protein>
<dbReference type="Proteomes" id="UP000186553">
    <property type="component" value="Unassembled WGS sequence"/>
</dbReference>
<dbReference type="AlphaFoldDB" id="A0A1C3CYH4"/>
<evidence type="ECO:0000313" key="1">
    <source>
        <dbReference type="EMBL" id="ODA13770.1"/>
    </source>
</evidence>
<dbReference type="EMBL" id="MBDL01000008">
    <property type="protein sequence ID" value="ODA13770.1"/>
    <property type="molecule type" value="Genomic_DNA"/>
</dbReference>
<keyword evidence="2" id="KW-1185">Reference proteome</keyword>
<comment type="caution">
    <text evidence="1">The sequence shown here is derived from an EMBL/GenBank/DDBJ whole genome shotgun (WGS) entry which is preliminary data.</text>
</comment>
<accession>A0A1C3CYH4</accession>
<evidence type="ECO:0000313" key="2">
    <source>
        <dbReference type="Proteomes" id="UP000186553"/>
    </source>
</evidence>
<sequence>MMINFKQTQLDQFDALIRRIVNTPNDYLNFDSVSDFYQAPWLNDLPKSAVWEVSGLDNGAEVFDVRLSCYERVVFIYIAEEIVIQDGKK</sequence>
<dbReference type="RefSeq" id="WP_068886589.1">
    <property type="nucleotide sequence ID" value="NZ_CBCRUU010000001.1"/>
</dbReference>
<proteinExistence type="predicted"/>
<gene>
    <name evidence="1" type="ORF">BBP83_05215</name>
</gene>
<dbReference type="STRING" id="1891224.BBP83_05215"/>
<reference evidence="1 2" key="1">
    <citation type="submission" date="2016-07" db="EMBL/GenBank/DDBJ databases">
        <title>Acinetobacter sp. ANC 4603.</title>
        <authorList>
            <person name="Radolfova-Krizova L."/>
            <person name="Nemec A."/>
        </authorList>
    </citation>
    <scope>NUCLEOTIDE SEQUENCE [LARGE SCALE GENOMIC DNA]</scope>
    <source>
        <strain evidence="1 2">ANC 4603</strain>
    </source>
</reference>
<name>A0A1C3CYH4_9GAMM</name>